<dbReference type="Gene3D" id="3.40.630.30">
    <property type="match status" value="1"/>
</dbReference>
<dbReference type="Proteomes" id="UP000001055">
    <property type="component" value="Unassembled WGS sequence"/>
</dbReference>
<dbReference type="PANTHER" id="PTHR42791:SF2">
    <property type="entry name" value="N-ACETYLTRANSFERASE DOMAIN-CONTAINING PROTEIN"/>
    <property type="match status" value="1"/>
</dbReference>
<protein>
    <recommendedName>
        <fullName evidence="2">N-acetyltransferase domain-containing protein</fullName>
    </recommendedName>
</protein>
<proteinExistence type="predicted"/>
<dbReference type="PANTHER" id="PTHR42791">
    <property type="entry name" value="GNAT FAMILY ACETYLTRANSFERASE"/>
    <property type="match status" value="1"/>
</dbReference>
<feature type="region of interest" description="Disordered" evidence="1">
    <location>
        <begin position="1"/>
        <end position="24"/>
    </location>
</feature>
<gene>
    <name evidence="3" type="ORF">SNOG_01037</name>
</gene>
<dbReference type="RefSeq" id="XP_001791696.1">
    <property type="nucleotide sequence ID" value="XM_001791644.1"/>
</dbReference>
<dbReference type="InterPro" id="IPR016181">
    <property type="entry name" value="Acyl_CoA_acyltransferase"/>
</dbReference>
<evidence type="ECO:0000313" key="3">
    <source>
        <dbReference type="EMBL" id="EAT92532.2"/>
    </source>
</evidence>
<evidence type="ECO:0000259" key="2">
    <source>
        <dbReference type="PROSITE" id="PS51186"/>
    </source>
</evidence>
<dbReference type="KEGG" id="pno:SNOG_01037"/>
<dbReference type="VEuPathDB" id="FungiDB:JI435_010370"/>
<evidence type="ECO:0000256" key="1">
    <source>
        <dbReference type="SAM" id="MobiDB-lite"/>
    </source>
</evidence>
<dbReference type="SUPFAM" id="SSF55729">
    <property type="entry name" value="Acyl-CoA N-acyltransferases (Nat)"/>
    <property type="match status" value="1"/>
</dbReference>
<feature type="compositionally biased region" description="Low complexity" evidence="1">
    <location>
        <begin position="1"/>
        <end position="12"/>
    </location>
</feature>
<name>Q0V4M7_PHANO</name>
<dbReference type="EMBL" id="CH445325">
    <property type="protein sequence ID" value="EAT92532.2"/>
    <property type="molecule type" value="Genomic_DNA"/>
</dbReference>
<evidence type="ECO:0000313" key="4">
    <source>
        <dbReference type="Proteomes" id="UP000001055"/>
    </source>
</evidence>
<sequence>MSLSNISPLPSTKTPPPSNPIPNDQILILPCTPADASMLVSLPSHHSHPPNTAQASCLYTSFPSTFWDLVEPPSQRPLPAIRLALMAKRLIPSLSDPAIQWIKAVHAPTDECMGMACWTLPGSAVHNPLRKSAIAFYAWDAKMRWTQHDVEEMFAHVCAEQWDVPIARNDRLRAQFFQGQAHWYLSPVCTWPKWQGMGVGRKLLAWALERADRTGTPVYLRSAPEARGFYERVGFEEVEEGVFVRRGKGGVGEV</sequence>
<dbReference type="PROSITE" id="PS51186">
    <property type="entry name" value="GNAT"/>
    <property type="match status" value="1"/>
</dbReference>
<dbReference type="GO" id="GO:0016747">
    <property type="term" value="F:acyltransferase activity, transferring groups other than amino-acyl groups"/>
    <property type="evidence" value="ECO:0007669"/>
    <property type="project" value="InterPro"/>
</dbReference>
<reference evidence="4" key="1">
    <citation type="journal article" date="2007" name="Plant Cell">
        <title>Dothideomycete-plant interactions illuminated by genome sequencing and EST analysis of the wheat pathogen Stagonospora nodorum.</title>
        <authorList>
            <person name="Hane J.K."/>
            <person name="Lowe R.G."/>
            <person name="Solomon P.S."/>
            <person name="Tan K.C."/>
            <person name="Schoch C.L."/>
            <person name="Spatafora J.W."/>
            <person name="Crous P.W."/>
            <person name="Kodira C."/>
            <person name="Birren B.W."/>
            <person name="Galagan J.E."/>
            <person name="Torriani S.F."/>
            <person name="McDonald B.A."/>
            <person name="Oliver R.P."/>
        </authorList>
    </citation>
    <scope>NUCLEOTIDE SEQUENCE [LARGE SCALE GENOMIC DNA]</scope>
    <source>
        <strain evidence="4">SN15 / ATCC MYA-4574 / FGSC 10173</strain>
    </source>
</reference>
<dbReference type="CDD" id="cd04301">
    <property type="entry name" value="NAT_SF"/>
    <property type="match status" value="1"/>
</dbReference>
<dbReference type="Pfam" id="PF13673">
    <property type="entry name" value="Acetyltransf_10"/>
    <property type="match status" value="1"/>
</dbReference>
<feature type="domain" description="N-acetyltransferase" evidence="2">
    <location>
        <begin position="123"/>
        <end position="254"/>
    </location>
</feature>
<dbReference type="GeneID" id="5968421"/>
<dbReference type="InParanoid" id="Q0V4M7"/>
<dbReference type="InterPro" id="IPR000182">
    <property type="entry name" value="GNAT_dom"/>
</dbReference>
<dbReference type="InterPro" id="IPR052523">
    <property type="entry name" value="Trichothecene_AcTrans"/>
</dbReference>
<accession>Q0V4M7</accession>
<organism evidence="3 4">
    <name type="scientific">Phaeosphaeria nodorum (strain SN15 / ATCC MYA-4574 / FGSC 10173)</name>
    <name type="common">Glume blotch fungus</name>
    <name type="synonym">Parastagonospora nodorum</name>
    <dbReference type="NCBI Taxonomy" id="321614"/>
    <lineage>
        <taxon>Eukaryota</taxon>
        <taxon>Fungi</taxon>
        <taxon>Dikarya</taxon>
        <taxon>Ascomycota</taxon>
        <taxon>Pezizomycotina</taxon>
        <taxon>Dothideomycetes</taxon>
        <taxon>Pleosporomycetidae</taxon>
        <taxon>Pleosporales</taxon>
        <taxon>Pleosporineae</taxon>
        <taxon>Phaeosphaeriaceae</taxon>
        <taxon>Parastagonospora</taxon>
    </lineage>
</organism>
<dbReference type="AlphaFoldDB" id="Q0V4M7"/>